<evidence type="ECO:0000313" key="1">
    <source>
        <dbReference type="EMBL" id="QEC62927.1"/>
    </source>
</evidence>
<dbReference type="RefSeq" id="WP_147031503.1">
    <property type="nucleotide sequence ID" value="NZ_CP042436.1"/>
</dbReference>
<proteinExistence type="predicted"/>
<dbReference type="Proteomes" id="UP000321479">
    <property type="component" value="Chromosome"/>
</dbReference>
<name>A0A5B8UUX6_9SPHI</name>
<sequence length="105" mass="12022">MSKFFLILIHIACALVLLLDSCSKPKKKLKGQWKAKNESTTLNITDKKFALDSDLTMAEDYFVKGDTIFTSFEGNQPYSKFIVQQLDEHNLKLLSPDSIVMEFTR</sequence>
<keyword evidence="2" id="KW-1185">Reference proteome</keyword>
<reference evidence="1 2" key="1">
    <citation type="journal article" date="2017" name="Curr. Microbiol.">
        <title>Mucilaginibacter ginsenosidivorans sp. nov., Isolated from Soil of Ginseng Field.</title>
        <authorList>
            <person name="Kim M.M."/>
            <person name="Siddiqi M.Z."/>
            <person name="Im W.T."/>
        </authorList>
    </citation>
    <scope>NUCLEOTIDE SEQUENCE [LARGE SCALE GENOMIC DNA]</scope>
    <source>
        <strain evidence="1 2">Gsoil 3017</strain>
    </source>
</reference>
<dbReference type="KEGG" id="mgin:FRZ54_10170"/>
<evidence type="ECO:0008006" key="3">
    <source>
        <dbReference type="Google" id="ProtNLM"/>
    </source>
</evidence>
<gene>
    <name evidence="1" type="ORF">FRZ54_10170</name>
</gene>
<dbReference type="AlphaFoldDB" id="A0A5B8UUX6"/>
<protein>
    <recommendedName>
        <fullName evidence="3">Lipocalin family protein</fullName>
    </recommendedName>
</protein>
<dbReference type="OrthoDB" id="798656at2"/>
<dbReference type="EMBL" id="CP042436">
    <property type="protein sequence ID" value="QEC62927.1"/>
    <property type="molecule type" value="Genomic_DNA"/>
</dbReference>
<accession>A0A5B8UUX6</accession>
<organism evidence="1 2">
    <name type="scientific">Mucilaginibacter ginsenosidivorans</name>
    <dbReference type="NCBI Taxonomy" id="398053"/>
    <lineage>
        <taxon>Bacteria</taxon>
        <taxon>Pseudomonadati</taxon>
        <taxon>Bacteroidota</taxon>
        <taxon>Sphingobacteriia</taxon>
        <taxon>Sphingobacteriales</taxon>
        <taxon>Sphingobacteriaceae</taxon>
        <taxon>Mucilaginibacter</taxon>
    </lineage>
</organism>
<evidence type="ECO:0000313" key="2">
    <source>
        <dbReference type="Proteomes" id="UP000321479"/>
    </source>
</evidence>